<comment type="caution">
    <text evidence="2">The sequence shown here is derived from an EMBL/GenBank/DDBJ whole genome shotgun (WGS) entry which is preliminary data.</text>
</comment>
<sequence length="169" mass="18452">MGWYIELVPGRWWGKPREDARVPTGTHFKIVRASPKADNFYKRCPAHGAGIGRAPKRKISARGFPGHSLARSLGAAWWGKLEGSRVLIVDAFQNREGQSGQFLQAVIRGLLQLGIVSSGGANLSEDAKSLREGDQDSGDTRRLLNRGGREPQSGDDFFKLACPGRINLA</sequence>
<feature type="region of interest" description="Disordered" evidence="1">
    <location>
        <begin position="126"/>
        <end position="154"/>
    </location>
</feature>
<keyword evidence="3" id="KW-1185">Reference proteome</keyword>
<reference evidence="2 3" key="1">
    <citation type="journal article" date="2021" name="BMC Genomics">
        <title>Datura genome reveals duplications of psychoactive alkaloid biosynthetic genes and high mutation rate following tissue culture.</title>
        <authorList>
            <person name="Rajewski A."/>
            <person name="Carter-House D."/>
            <person name="Stajich J."/>
            <person name="Litt A."/>
        </authorList>
    </citation>
    <scope>NUCLEOTIDE SEQUENCE [LARGE SCALE GENOMIC DNA]</scope>
    <source>
        <strain evidence="2">AR-01</strain>
    </source>
</reference>
<name>A0ABS8RTG9_DATST</name>
<feature type="compositionally biased region" description="Basic and acidic residues" evidence="1">
    <location>
        <begin position="126"/>
        <end position="142"/>
    </location>
</feature>
<evidence type="ECO:0000313" key="2">
    <source>
        <dbReference type="EMBL" id="MCD7450064.1"/>
    </source>
</evidence>
<dbReference type="EMBL" id="JACEIK010000115">
    <property type="protein sequence ID" value="MCD7450064.1"/>
    <property type="molecule type" value="Genomic_DNA"/>
</dbReference>
<gene>
    <name evidence="2" type="ORF">HAX54_003279</name>
</gene>
<protein>
    <submittedName>
        <fullName evidence="2">Uncharacterized protein</fullName>
    </submittedName>
</protein>
<proteinExistence type="predicted"/>
<evidence type="ECO:0000313" key="3">
    <source>
        <dbReference type="Proteomes" id="UP000823775"/>
    </source>
</evidence>
<accession>A0ABS8RTG9</accession>
<organism evidence="2 3">
    <name type="scientific">Datura stramonium</name>
    <name type="common">Jimsonweed</name>
    <name type="synonym">Common thornapple</name>
    <dbReference type="NCBI Taxonomy" id="4076"/>
    <lineage>
        <taxon>Eukaryota</taxon>
        <taxon>Viridiplantae</taxon>
        <taxon>Streptophyta</taxon>
        <taxon>Embryophyta</taxon>
        <taxon>Tracheophyta</taxon>
        <taxon>Spermatophyta</taxon>
        <taxon>Magnoliopsida</taxon>
        <taxon>eudicotyledons</taxon>
        <taxon>Gunneridae</taxon>
        <taxon>Pentapetalae</taxon>
        <taxon>asterids</taxon>
        <taxon>lamiids</taxon>
        <taxon>Solanales</taxon>
        <taxon>Solanaceae</taxon>
        <taxon>Solanoideae</taxon>
        <taxon>Datureae</taxon>
        <taxon>Datura</taxon>
    </lineage>
</organism>
<dbReference type="Proteomes" id="UP000823775">
    <property type="component" value="Unassembled WGS sequence"/>
</dbReference>
<evidence type="ECO:0000256" key="1">
    <source>
        <dbReference type="SAM" id="MobiDB-lite"/>
    </source>
</evidence>